<reference evidence="3" key="1">
    <citation type="journal article" date="2019" name="Int. J. Syst. Evol. Microbiol.">
        <title>The Global Catalogue of Microorganisms (GCM) 10K type strain sequencing project: providing services to taxonomists for standard genome sequencing and annotation.</title>
        <authorList>
            <consortium name="The Broad Institute Genomics Platform"/>
            <consortium name="The Broad Institute Genome Sequencing Center for Infectious Disease"/>
            <person name="Wu L."/>
            <person name="Ma J."/>
        </authorList>
    </citation>
    <scope>NUCLEOTIDE SEQUENCE [LARGE SCALE GENOMIC DNA]</scope>
    <source>
        <strain evidence="3">JCM 4733</strain>
    </source>
</reference>
<feature type="region of interest" description="Disordered" evidence="1">
    <location>
        <begin position="20"/>
        <end position="41"/>
    </location>
</feature>
<feature type="compositionally biased region" description="Pro residues" evidence="1">
    <location>
        <begin position="112"/>
        <end position="121"/>
    </location>
</feature>
<organism evidence="2 3">
    <name type="scientific">Streptomyces canarius</name>
    <dbReference type="NCBI Taxonomy" id="285453"/>
    <lineage>
        <taxon>Bacteria</taxon>
        <taxon>Bacillati</taxon>
        <taxon>Actinomycetota</taxon>
        <taxon>Actinomycetes</taxon>
        <taxon>Kitasatosporales</taxon>
        <taxon>Streptomycetaceae</taxon>
        <taxon>Streptomyces</taxon>
    </lineage>
</organism>
<evidence type="ECO:0000313" key="3">
    <source>
        <dbReference type="Proteomes" id="UP000653644"/>
    </source>
</evidence>
<gene>
    <name evidence="2" type="ORF">GCM10010345_92900</name>
</gene>
<dbReference type="Proteomes" id="UP000653644">
    <property type="component" value="Unassembled WGS sequence"/>
</dbReference>
<sequence length="121" mass="12757">MVRGTRSRIVPDGLRGIAKPLIPPSKVRPQRGALSTATNPPALPAQAAARFGEAFAHAFVTHLNETGSATERAALREAGHAYGQALFHALPPHSSRTTADTPARTWAFPQAPSFPPPYAAS</sequence>
<evidence type="ECO:0000313" key="2">
    <source>
        <dbReference type="EMBL" id="GHA76310.1"/>
    </source>
</evidence>
<evidence type="ECO:0000256" key="1">
    <source>
        <dbReference type="SAM" id="MobiDB-lite"/>
    </source>
</evidence>
<dbReference type="EMBL" id="BMVN01000111">
    <property type="protein sequence ID" value="GHA76310.1"/>
    <property type="molecule type" value="Genomic_DNA"/>
</dbReference>
<comment type="caution">
    <text evidence="2">The sequence shown here is derived from an EMBL/GenBank/DDBJ whole genome shotgun (WGS) entry which is preliminary data.</text>
</comment>
<name>A0ABQ3DBZ6_9ACTN</name>
<feature type="region of interest" description="Disordered" evidence="1">
    <location>
        <begin position="91"/>
        <end position="121"/>
    </location>
</feature>
<keyword evidence="3" id="KW-1185">Reference proteome</keyword>
<proteinExistence type="predicted"/>
<protein>
    <submittedName>
        <fullName evidence="2">Uncharacterized protein</fullName>
    </submittedName>
</protein>
<accession>A0ABQ3DBZ6</accession>